<dbReference type="EMBL" id="CP155573">
    <property type="protein sequence ID" value="XFO67862.1"/>
    <property type="molecule type" value="Genomic_DNA"/>
</dbReference>
<organism evidence="1 2">
    <name type="scientific">Sporomusa silvacetica DSM 10669</name>
    <dbReference type="NCBI Taxonomy" id="1123289"/>
    <lineage>
        <taxon>Bacteria</taxon>
        <taxon>Bacillati</taxon>
        <taxon>Bacillota</taxon>
        <taxon>Negativicutes</taxon>
        <taxon>Selenomonadales</taxon>
        <taxon>Sporomusaceae</taxon>
        <taxon>Sporomusa</taxon>
    </lineage>
</organism>
<dbReference type="RefSeq" id="WP_094602790.1">
    <property type="nucleotide sequence ID" value="NZ_CP155573.1"/>
</dbReference>
<sequence>MGYSKKRLIVGVLFLLVMMVLPSVGLAGSQDFTLVNNSSYSIVGFWVAPANSDNWEENLMAGSALEAGDSIDISFDNSGNIQWWNFRVKDGSGHVWTWEKNDYDLTQISQITYYYNNSGKGAINYK</sequence>
<proteinExistence type="predicted"/>
<dbReference type="Proteomes" id="UP000216752">
    <property type="component" value="Chromosome"/>
</dbReference>
<reference evidence="1" key="1">
    <citation type="submission" date="2024-05" db="EMBL/GenBank/DDBJ databases">
        <title>Isolation and characterization of Sporomusa carbonis sp. nov., a carboxydotrophic hydrogenogen in the genus of Sporomusa isolated from a charcoal burning pile.</title>
        <authorList>
            <person name="Boeer T."/>
            <person name="Rosenbaum F."/>
            <person name="Eysell L."/>
            <person name="Mueller V."/>
            <person name="Daniel R."/>
            <person name="Poehlein A."/>
        </authorList>
    </citation>
    <scope>NUCLEOTIDE SEQUENCE [LARGE SCALE GENOMIC DNA]</scope>
    <source>
        <strain evidence="1">DSM 10669</strain>
    </source>
</reference>
<evidence type="ECO:0000313" key="1">
    <source>
        <dbReference type="EMBL" id="XFO67862.1"/>
    </source>
</evidence>
<keyword evidence="2" id="KW-1185">Reference proteome</keyword>
<accession>A0ABZ3IQ52</accession>
<name>A0ABZ3IQ52_9FIRM</name>
<protein>
    <submittedName>
        <fullName evidence="1">Uncharacterized protein</fullName>
    </submittedName>
</protein>
<gene>
    <name evidence="1" type="ORF">SPSIL_040810</name>
</gene>
<evidence type="ECO:0000313" key="2">
    <source>
        <dbReference type="Proteomes" id="UP000216752"/>
    </source>
</evidence>